<dbReference type="STRING" id="301148.B4135_0209"/>
<reference evidence="1 2" key="1">
    <citation type="submission" date="2016-01" db="EMBL/GenBank/DDBJ databases">
        <title>Draft Genome Sequences of Seven Thermophilic Sporeformers Isolated from Foods.</title>
        <authorList>
            <person name="Berendsen E.M."/>
            <person name="Wells-Bennik M.H."/>
            <person name="Krawcyk A.O."/>
            <person name="De Jong A."/>
            <person name="Holsappel S."/>
            <person name="Eijlander R.T."/>
            <person name="Kuipers O.P."/>
        </authorList>
    </citation>
    <scope>NUCLEOTIDE SEQUENCE [LARGE SCALE GENOMIC DNA]</scope>
    <source>
        <strain evidence="1 2">B4135</strain>
    </source>
</reference>
<evidence type="ECO:0000313" key="1">
    <source>
        <dbReference type="EMBL" id="KYD20962.1"/>
    </source>
</evidence>
<dbReference type="EMBL" id="LQYT01000025">
    <property type="protein sequence ID" value="KYD20962.1"/>
    <property type="molecule type" value="Genomic_DNA"/>
</dbReference>
<dbReference type="OrthoDB" id="2690797at2"/>
<evidence type="ECO:0000313" key="2">
    <source>
        <dbReference type="Proteomes" id="UP000075683"/>
    </source>
</evidence>
<dbReference type="Gene3D" id="3.30.420.40">
    <property type="match status" value="1"/>
</dbReference>
<dbReference type="RefSeq" id="WP_061568407.1">
    <property type="nucleotide sequence ID" value="NZ_LQYT01000025.1"/>
</dbReference>
<gene>
    <name evidence="1" type="ORF">B4135_0209</name>
</gene>
<sequence length="328" mass="37505">MIIKKRTVNLIVDDYAIRCAEQRGSGLEEITLMEKPVPEGMVEQGRIADEIAFYEFFKGTVQEWGIKRRKVRFCVPDSLVSMKKETVPEHVKENEIKAYFHMEIGNSIYLPFENPAFDVCLLPERDANDGKRKALLFSVPLEELNKYSEIFIDAGLKPVQCDIRSLSAYRYFAAVEGAKPGEVYLFLEVNLNWLGITIFSEDLPEFMRYQDLDIPLKNWRCVPAGENAFTWEYAGDETYLSGLLEDQLVELERIMNFYRYSIHKGRRTVTGIILYGDYPDLAKVRDRIKGNFSLPVTILNGYASPEKIAALPRSFIPVLGLALKGESA</sequence>
<organism evidence="1 2">
    <name type="scientific">Caldibacillus debilis</name>
    <dbReference type="NCBI Taxonomy" id="301148"/>
    <lineage>
        <taxon>Bacteria</taxon>
        <taxon>Bacillati</taxon>
        <taxon>Bacillota</taxon>
        <taxon>Bacilli</taxon>
        <taxon>Bacillales</taxon>
        <taxon>Bacillaceae</taxon>
        <taxon>Caldibacillus</taxon>
    </lineage>
</organism>
<proteinExistence type="predicted"/>
<dbReference type="Proteomes" id="UP000075683">
    <property type="component" value="Unassembled WGS sequence"/>
</dbReference>
<dbReference type="AlphaFoldDB" id="A0A150M9N7"/>
<accession>A0A150M9N7</accession>
<name>A0A150M9N7_9BACI</name>
<evidence type="ECO:0008006" key="3">
    <source>
        <dbReference type="Google" id="ProtNLM"/>
    </source>
</evidence>
<dbReference type="InterPro" id="IPR005883">
    <property type="entry name" value="PilM"/>
</dbReference>
<protein>
    <recommendedName>
        <fullName evidence="3">Pilus assembly protein PilM</fullName>
    </recommendedName>
</protein>
<comment type="caution">
    <text evidence="1">The sequence shown here is derived from an EMBL/GenBank/DDBJ whole genome shotgun (WGS) entry which is preliminary data.</text>
</comment>
<dbReference type="Pfam" id="PF11104">
    <property type="entry name" value="PilM_2"/>
    <property type="match status" value="1"/>
</dbReference>